<dbReference type="AlphaFoldDB" id="A0A6P4E8W7"/>
<accession>A0A6P4E8W7</accession>
<dbReference type="EnsemblMetazoa" id="XM_017118976.2">
    <property type="protein sequence ID" value="XP_016974465.1"/>
    <property type="gene ID" value="LOC108041158"/>
</dbReference>
<dbReference type="OrthoDB" id="7843315at2759"/>
<dbReference type="GeneID" id="108041158"/>
<keyword evidence="2" id="KW-0732">Signal</keyword>
<proteinExistence type="predicted"/>
<reference evidence="3" key="3">
    <citation type="submission" date="2025-05" db="UniProtKB">
        <authorList>
            <consortium name="EnsemblMetazoa"/>
        </authorList>
    </citation>
    <scope>IDENTIFICATION</scope>
</reference>
<protein>
    <submittedName>
        <fullName evidence="5">Diptericin</fullName>
    </submittedName>
</protein>
<evidence type="ECO:0000313" key="4">
    <source>
        <dbReference type="Proteomes" id="UP001652680"/>
    </source>
</evidence>
<reference evidence="4" key="1">
    <citation type="journal article" date="2021" name="Elife">
        <title>Highly contiguous assemblies of 101 drosophilid genomes.</title>
        <authorList>
            <person name="Kim B.Y."/>
            <person name="Wang J.R."/>
            <person name="Miller D.E."/>
            <person name="Barmina O."/>
            <person name="Delaney E."/>
            <person name="Thompson A."/>
            <person name="Comeault A.A."/>
            <person name="Peede D."/>
            <person name="D'Agostino E.R."/>
            <person name="Pelaez J."/>
            <person name="Aguilar J.M."/>
            <person name="Haji D."/>
            <person name="Matsunaga T."/>
            <person name="Armstrong E.E."/>
            <person name="Zych M."/>
            <person name="Ogawa Y."/>
            <person name="Stamenkovic-Radak M."/>
            <person name="Jelic M."/>
            <person name="Veselinovic M.S."/>
            <person name="Tanaskovic M."/>
            <person name="Eric P."/>
            <person name="Gao J.J."/>
            <person name="Katoh T.K."/>
            <person name="Toda M.J."/>
            <person name="Watabe H."/>
            <person name="Watada M."/>
            <person name="Davis J.S."/>
            <person name="Moyle L.C."/>
            <person name="Manoli G."/>
            <person name="Bertolini E."/>
            <person name="Kostal V."/>
            <person name="Hawley R.S."/>
            <person name="Takahashi A."/>
            <person name="Jones C.D."/>
            <person name="Price D.K."/>
            <person name="Whiteman N."/>
            <person name="Kopp A."/>
            <person name="Matute D.R."/>
            <person name="Petrov D.A."/>
        </authorList>
    </citation>
    <scope>NUCLEOTIDE SEQUENCE [LARGE SCALE GENOMIC DNA]</scope>
</reference>
<feature type="signal peptide" evidence="2">
    <location>
        <begin position="1"/>
        <end position="19"/>
    </location>
</feature>
<keyword evidence="4" id="KW-1185">Reference proteome</keyword>
<evidence type="ECO:0000256" key="2">
    <source>
        <dbReference type="SAM" id="SignalP"/>
    </source>
</evidence>
<evidence type="ECO:0000313" key="3">
    <source>
        <dbReference type="EnsemblMetazoa" id="XP_016974465.1"/>
    </source>
</evidence>
<dbReference type="Proteomes" id="UP001652680">
    <property type="component" value="Unassembled WGS sequence"/>
</dbReference>
<evidence type="ECO:0000313" key="5">
    <source>
        <dbReference type="RefSeq" id="XP_016974465.1"/>
    </source>
</evidence>
<evidence type="ECO:0000256" key="1">
    <source>
        <dbReference type="SAM" id="MobiDB-lite"/>
    </source>
</evidence>
<organism evidence="5">
    <name type="scientific">Drosophila rhopaloa</name>
    <name type="common">Fruit fly</name>
    <dbReference type="NCBI Taxonomy" id="1041015"/>
    <lineage>
        <taxon>Eukaryota</taxon>
        <taxon>Metazoa</taxon>
        <taxon>Ecdysozoa</taxon>
        <taxon>Arthropoda</taxon>
        <taxon>Hexapoda</taxon>
        <taxon>Insecta</taxon>
        <taxon>Pterygota</taxon>
        <taxon>Neoptera</taxon>
        <taxon>Endopterygota</taxon>
        <taxon>Diptera</taxon>
        <taxon>Brachycera</taxon>
        <taxon>Muscomorpha</taxon>
        <taxon>Ephydroidea</taxon>
        <taxon>Drosophilidae</taxon>
        <taxon>Drosophila</taxon>
        <taxon>Sophophora</taxon>
    </lineage>
</organism>
<reference evidence="5" key="2">
    <citation type="submission" date="2025-04" db="UniProtKB">
        <authorList>
            <consortium name="RefSeq"/>
        </authorList>
    </citation>
    <scope>IDENTIFICATION</scope>
</reference>
<feature type="chain" id="PRO_5027655558" evidence="2">
    <location>
        <begin position="20"/>
        <end position="103"/>
    </location>
</feature>
<sequence length="103" mass="11128">MQSTIIFALLSCAIGAALAHPMPEDLTMKPTPPPQYPLNLQGGGGGERGDGFGFNVKGQQNIWTSDNGRHEIDLTGRYGQHLGGPYGNSPPSYDFGGIYRFRF</sequence>
<feature type="region of interest" description="Disordered" evidence="1">
    <location>
        <begin position="25"/>
        <end position="48"/>
    </location>
</feature>
<gene>
    <name evidence="5" type="primary">LOC108041158</name>
    <name evidence="3" type="synonym">108041158</name>
</gene>
<dbReference type="RefSeq" id="XP_016974465.1">
    <property type="nucleotide sequence ID" value="XM_017118976.1"/>
</dbReference>
<name>A0A6P4E8W7_DRORH</name>